<evidence type="ECO:0000256" key="9">
    <source>
        <dbReference type="ARBA" id="ARBA00022737"/>
    </source>
</evidence>
<evidence type="ECO:0000256" key="2">
    <source>
        <dbReference type="ARBA" id="ARBA00004613"/>
    </source>
</evidence>
<dbReference type="GO" id="GO:0005886">
    <property type="term" value="C:plasma membrane"/>
    <property type="evidence" value="ECO:0007669"/>
    <property type="project" value="UniProtKB-SubCell"/>
</dbReference>
<keyword evidence="6" id="KW-0964">Secreted</keyword>
<evidence type="ECO:0000256" key="13">
    <source>
        <dbReference type="ARBA" id="ARBA00023209"/>
    </source>
</evidence>
<dbReference type="InterPro" id="IPR001736">
    <property type="entry name" value="PLipase_D/transphosphatidylase"/>
</dbReference>
<reference evidence="18 19" key="1">
    <citation type="submission" date="2019-06" db="EMBL/GenBank/DDBJ databases">
        <title>A novel species of marine bacteria.</title>
        <authorList>
            <person name="Wang Y."/>
        </authorList>
    </citation>
    <scope>NUCLEOTIDE SEQUENCE [LARGE SCALE GENOMIC DNA]</scope>
    <source>
        <strain evidence="18 19">MA1-10</strain>
    </source>
</reference>
<keyword evidence="14" id="KW-1208">Phospholipid metabolism</keyword>
<evidence type="ECO:0000256" key="3">
    <source>
        <dbReference type="ARBA" id="ARBA00004651"/>
    </source>
</evidence>
<keyword evidence="10 16" id="KW-1133">Transmembrane helix</keyword>
<keyword evidence="12 16" id="KW-0472">Membrane</keyword>
<comment type="subcellular location">
    <subcellularLocation>
        <location evidence="3">Cell membrane</location>
        <topology evidence="3">Multi-pass membrane protein</topology>
    </subcellularLocation>
    <subcellularLocation>
        <location evidence="2">Secreted</location>
    </subcellularLocation>
</comment>
<dbReference type="SUPFAM" id="SSF56024">
    <property type="entry name" value="Phospholipase D/nuclease"/>
    <property type="match status" value="2"/>
</dbReference>
<evidence type="ECO:0000256" key="12">
    <source>
        <dbReference type="ARBA" id="ARBA00023136"/>
    </source>
</evidence>
<evidence type="ECO:0000256" key="14">
    <source>
        <dbReference type="ARBA" id="ARBA00023264"/>
    </source>
</evidence>
<dbReference type="Proteomes" id="UP000315816">
    <property type="component" value="Unassembled WGS sequence"/>
</dbReference>
<comment type="function">
    <text evidence="1">Could be a virulence factor.</text>
</comment>
<evidence type="ECO:0000256" key="16">
    <source>
        <dbReference type="SAM" id="Phobius"/>
    </source>
</evidence>
<evidence type="ECO:0000256" key="6">
    <source>
        <dbReference type="ARBA" id="ARBA00022525"/>
    </source>
</evidence>
<name>A0A545SUR2_9RHOB</name>
<keyword evidence="9" id="KW-0677">Repeat</keyword>
<dbReference type="AlphaFoldDB" id="A0A545SUR2"/>
<evidence type="ECO:0000256" key="10">
    <source>
        <dbReference type="ARBA" id="ARBA00022989"/>
    </source>
</evidence>
<dbReference type="InterPro" id="IPR022924">
    <property type="entry name" value="Cardiolipin_synthase"/>
</dbReference>
<dbReference type="InterPro" id="IPR025202">
    <property type="entry name" value="PLD-like_dom"/>
</dbReference>
<dbReference type="CDD" id="cd09152">
    <property type="entry name" value="PLDc_EcCLS_like_1"/>
    <property type="match status" value="1"/>
</dbReference>
<keyword evidence="4" id="KW-1003">Cell membrane</keyword>
<evidence type="ECO:0000256" key="5">
    <source>
        <dbReference type="ARBA" id="ARBA00022516"/>
    </source>
</evidence>
<feature type="transmembrane region" description="Helical" evidence="16">
    <location>
        <begin position="49"/>
        <end position="68"/>
    </location>
</feature>
<feature type="transmembrane region" description="Helical" evidence="16">
    <location>
        <begin position="20"/>
        <end position="37"/>
    </location>
</feature>
<dbReference type="GO" id="GO:0008808">
    <property type="term" value="F:cardiolipin synthase activity"/>
    <property type="evidence" value="ECO:0007669"/>
    <property type="project" value="UniProtKB-UniRule"/>
</dbReference>
<evidence type="ECO:0000256" key="1">
    <source>
        <dbReference type="ARBA" id="ARBA00003145"/>
    </source>
</evidence>
<keyword evidence="5" id="KW-0444">Lipid biosynthesis</keyword>
<dbReference type="NCBIfam" id="TIGR04265">
    <property type="entry name" value="bac_cardiolipin"/>
    <property type="match status" value="1"/>
</dbReference>
<protein>
    <recommendedName>
        <fullName evidence="15">Cardiolipin synthase</fullName>
        <ecNumber evidence="15">2.7.8.-</ecNumber>
    </recommendedName>
</protein>
<dbReference type="SMART" id="SM00155">
    <property type="entry name" value="PLDc"/>
    <property type="match status" value="2"/>
</dbReference>
<dbReference type="Gene3D" id="3.30.870.10">
    <property type="entry name" value="Endonuclease Chain A"/>
    <property type="match status" value="2"/>
</dbReference>
<keyword evidence="19" id="KW-1185">Reference proteome</keyword>
<keyword evidence="8 16" id="KW-0812">Transmembrane</keyword>
<evidence type="ECO:0000313" key="19">
    <source>
        <dbReference type="Proteomes" id="UP000315816"/>
    </source>
</evidence>
<keyword evidence="11" id="KW-0443">Lipid metabolism</keyword>
<evidence type="ECO:0000259" key="17">
    <source>
        <dbReference type="PROSITE" id="PS50035"/>
    </source>
</evidence>
<accession>A0A545SUR2</accession>
<evidence type="ECO:0000256" key="11">
    <source>
        <dbReference type="ARBA" id="ARBA00023098"/>
    </source>
</evidence>
<keyword evidence="7" id="KW-0808">Transferase</keyword>
<gene>
    <name evidence="18" type="primary">cls</name>
    <name evidence="18" type="ORF">FIL88_03720</name>
</gene>
<dbReference type="GO" id="GO:0005576">
    <property type="term" value="C:extracellular region"/>
    <property type="evidence" value="ECO:0007669"/>
    <property type="project" value="UniProtKB-SubCell"/>
</dbReference>
<dbReference type="InterPro" id="IPR027379">
    <property type="entry name" value="CLS_N"/>
</dbReference>
<evidence type="ECO:0000256" key="15">
    <source>
        <dbReference type="NCBIfam" id="TIGR04265"/>
    </source>
</evidence>
<organism evidence="18 19">
    <name type="scientific">Aliiroseovarius halocynthiae</name>
    <dbReference type="NCBI Taxonomy" id="985055"/>
    <lineage>
        <taxon>Bacteria</taxon>
        <taxon>Pseudomonadati</taxon>
        <taxon>Pseudomonadota</taxon>
        <taxon>Alphaproteobacteria</taxon>
        <taxon>Rhodobacterales</taxon>
        <taxon>Paracoccaceae</taxon>
        <taxon>Aliiroseovarius</taxon>
    </lineage>
</organism>
<evidence type="ECO:0000256" key="4">
    <source>
        <dbReference type="ARBA" id="ARBA00022475"/>
    </source>
</evidence>
<evidence type="ECO:0000313" key="18">
    <source>
        <dbReference type="EMBL" id="TQV68701.1"/>
    </source>
</evidence>
<dbReference type="EMBL" id="VICH01000004">
    <property type="protein sequence ID" value="TQV68701.1"/>
    <property type="molecule type" value="Genomic_DNA"/>
</dbReference>
<evidence type="ECO:0000256" key="8">
    <source>
        <dbReference type="ARBA" id="ARBA00022692"/>
    </source>
</evidence>
<dbReference type="Pfam" id="PF13396">
    <property type="entry name" value="PLDc_N"/>
    <property type="match status" value="1"/>
</dbReference>
<dbReference type="EC" id="2.7.8.-" evidence="15"/>
<feature type="domain" description="PLD phosphodiesterase" evidence="17">
    <location>
        <begin position="402"/>
        <end position="429"/>
    </location>
</feature>
<keyword evidence="13" id="KW-0594">Phospholipid biosynthesis</keyword>
<feature type="domain" description="PLD phosphodiesterase" evidence="17">
    <location>
        <begin position="226"/>
        <end position="253"/>
    </location>
</feature>
<proteinExistence type="predicted"/>
<dbReference type="PROSITE" id="PS50035">
    <property type="entry name" value="PLD"/>
    <property type="match status" value="2"/>
</dbReference>
<sequence>MREVGPGMFEITWAASWGSTWAVLLVLLDIATIARAVTREHRSAASRLAWVVVIMSLPLVGVIAYFFLGDTSADRRSEKKLKDLRRELPKRPKGNLPQPELPLLYRQSFARAASVNGFQPVAGNHAKITTDSNESIDWLISDIDAARDHVHLLFYIWLTDHNGTRVAEALMRAVARGVTCRVIVDGLGSRGLLADPLWKSMQEAGVETVVAFAFRFAPLAAFFRRLDIRNHRKIIVIDHDTTFVGSQNCADAAFLVKRKFAPWVDIMLRVTGPVAWQSQRLFVSDWMVNGGMDISSVLHRAPPLPEGGFPAVVAGTGPNISVQGVPDMAQMLLASAQDEVVITTPYYVPSEALQQQICATAVRGVRVRLNVPANNDSHIVGFASRSFYRALLKAGVEIHEFQPGLLHAKILTVDGQAALVGSANLDRRSFDLNYENSMMLADPDTVGAIVAKQKMFLNASLSVSRKKVENWSVPRRVLINGVGMMAPLL</sequence>
<dbReference type="Pfam" id="PF13091">
    <property type="entry name" value="PLDc_2"/>
    <property type="match status" value="2"/>
</dbReference>
<comment type="caution">
    <text evidence="18">The sequence shown here is derived from an EMBL/GenBank/DDBJ whole genome shotgun (WGS) entry which is preliminary data.</text>
</comment>
<dbReference type="PANTHER" id="PTHR21248">
    <property type="entry name" value="CARDIOLIPIN SYNTHASE"/>
    <property type="match status" value="1"/>
</dbReference>
<dbReference type="GO" id="GO:0032049">
    <property type="term" value="P:cardiolipin biosynthetic process"/>
    <property type="evidence" value="ECO:0007669"/>
    <property type="project" value="UniProtKB-UniRule"/>
</dbReference>
<dbReference type="PANTHER" id="PTHR21248:SF22">
    <property type="entry name" value="PHOSPHOLIPASE D"/>
    <property type="match status" value="1"/>
</dbReference>
<evidence type="ECO:0000256" key="7">
    <source>
        <dbReference type="ARBA" id="ARBA00022679"/>
    </source>
</evidence>